<dbReference type="SUPFAM" id="SSF51735">
    <property type="entry name" value="NAD(P)-binding Rossmann-fold domains"/>
    <property type="match status" value="1"/>
</dbReference>
<evidence type="ECO:0000256" key="3">
    <source>
        <dbReference type="SAM" id="Phobius"/>
    </source>
</evidence>
<dbReference type="PANTHER" id="PTHR43180">
    <property type="entry name" value="3-OXOACYL-(ACYL-CARRIER-PROTEIN) REDUCTASE (AFU_ORTHOLOGUE AFUA_6G11210)"/>
    <property type="match status" value="1"/>
</dbReference>
<gene>
    <name evidence="7" type="ORF">E3Q01_01567</name>
    <name evidence="6" type="ORF">E3Q02_03344</name>
    <name evidence="5" type="ORF">E3Q17_03283</name>
    <name evidence="4" type="ORF">E3Q22_01888</name>
</gene>
<evidence type="ECO:0000313" key="8">
    <source>
        <dbReference type="Proteomes" id="UP000307169"/>
    </source>
</evidence>
<dbReference type="InterPro" id="IPR036291">
    <property type="entry name" value="NAD(P)-bd_dom_sf"/>
</dbReference>
<evidence type="ECO:0000313" key="7">
    <source>
        <dbReference type="EMBL" id="TIC66708.1"/>
    </source>
</evidence>
<dbReference type="EMBL" id="SPRC01000016">
    <property type="protein sequence ID" value="TIB80415.1"/>
    <property type="molecule type" value="Genomic_DNA"/>
</dbReference>
<dbReference type="Proteomes" id="UP000307169">
    <property type="component" value="Unassembled WGS sequence"/>
</dbReference>
<evidence type="ECO:0000256" key="2">
    <source>
        <dbReference type="ARBA" id="ARBA00023002"/>
    </source>
</evidence>
<dbReference type="EMBL" id="SPRX01000015">
    <property type="protein sequence ID" value="TIC66708.1"/>
    <property type="molecule type" value="Genomic_DNA"/>
</dbReference>
<keyword evidence="2" id="KW-0560">Oxidoreductase</keyword>
<dbReference type="Proteomes" id="UP000309601">
    <property type="component" value="Unassembled WGS sequence"/>
</dbReference>
<dbReference type="InterPro" id="IPR002347">
    <property type="entry name" value="SDR_fam"/>
</dbReference>
<protein>
    <submittedName>
        <fullName evidence="5">NAD(P)-binding protein</fullName>
    </submittedName>
</protein>
<dbReference type="PRINTS" id="PR00081">
    <property type="entry name" value="GDHRDH"/>
</dbReference>
<evidence type="ECO:0000313" key="9">
    <source>
        <dbReference type="Proteomes" id="UP000309601"/>
    </source>
</evidence>
<keyword evidence="3" id="KW-0812">Transmembrane</keyword>
<keyword evidence="3" id="KW-0472">Membrane</keyword>
<dbReference type="Proteomes" id="UP000310685">
    <property type="component" value="Unassembled WGS sequence"/>
</dbReference>
<evidence type="ECO:0000313" key="11">
    <source>
        <dbReference type="Proteomes" id="UP000310708"/>
    </source>
</evidence>
<evidence type="ECO:0000256" key="1">
    <source>
        <dbReference type="ARBA" id="ARBA00006484"/>
    </source>
</evidence>
<dbReference type="PANTHER" id="PTHR43180:SF33">
    <property type="entry name" value="15-HYDROXYPROSTAGLANDIN DEHYDROGENASE [NAD(+)]-LIKE"/>
    <property type="match status" value="1"/>
</dbReference>
<evidence type="ECO:0000313" key="5">
    <source>
        <dbReference type="EMBL" id="TIB97776.1"/>
    </source>
</evidence>
<accession>A0A4T0MZB8</accession>
<comment type="similarity">
    <text evidence="1">Belongs to the short-chain dehydrogenases/reductases (SDR) family.</text>
</comment>
<dbReference type="Gene3D" id="3.40.50.720">
    <property type="entry name" value="NAD(P)-binding Rossmann-like Domain"/>
    <property type="match status" value="1"/>
</dbReference>
<name>A0A4T0MZB8_9BASI</name>
<dbReference type="Proteomes" id="UP000310708">
    <property type="component" value="Unassembled WGS sequence"/>
</dbReference>
<dbReference type="GO" id="GO:0016491">
    <property type="term" value="F:oxidoreductase activity"/>
    <property type="evidence" value="ECO:0007669"/>
    <property type="project" value="UniProtKB-KW"/>
</dbReference>
<dbReference type="EMBL" id="SPRH01000044">
    <property type="protein sequence ID" value="TIB97776.1"/>
    <property type="molecule type" value="Genomic_DNA"/>
</dbReference>
<dbReference type="OMA" id="KGYWVQG"/>
<comment type="caution">
    <text evidence="5">The sequence shown here is derived from an EMBL/GenBank/DDBJ whole genome shotgun (WGS) entry which is preliminary data.</text>
</comment>
<evidence type="ECO:0000313" key="10">
    <source>
        <dbReference type="Proteomes" id="UP000310685"/>
    </source>
</evidence>
<dbReference type="EMBL" id="SPRW01000043">
    <property type="protein sequence ID" value="TIC62725.1"/>
    <property type="molecule type" value="Genomic_DNA"/>
</dbReference>
<organism evidence="5 8">
    <name type="scientific">Wallemia mellicola</name>
    <dbReference type="NCBI Taxonomy" id="1708541"/>
    <lineage>
        <taxon>Eukaryota</taxon>
        <taxon>Fungi</taxon>
        <taxon>Dikarya</taxon>
        <taxon>Basidiomycota</taxon>
        <taxon>Wallemiomycotina</taxon>
        <taxon>Wallemiomycetes</taxon>
        <taxon>Wallemiales</taxon>
        <taxon>Wallemiaceae</taxon>
        <taxon>Wallemia</taxon>
    </lineage>
</organism>
<dbReference type="AlphaFoldDB" id="A0A4T0MZB8"/>
<feature type="transmembrane region" description="Helical" evidence="3">
    <location>
        <begin position="296"/>
        <end position="319"/>
    </location>
</feature>
<keyword evidence="3" id="KW-1133">Transmembrane helix</keyword>
<evidence type="ECO:0000313" key="4">
    <source>
        <dbReference type="EMBL" id="TIB80415.1"/>
    </source>
</evidence>
<dbReference type="Pfam" id="PF00106">
    <property type="entry name" value="adh_short"/>
    <property type="match status" value="1"/>
</dbReference>
<reference evidence="8 9" key="1">
    <citation type="submission" date="2019-03" db="EMBL/GenBank/DDBJ databases">
        <title>Sequencing 25 genomes of Wallemia mellicola.</title>
        <authorList>
            <person name="Gostincar C."/>
        </authorList>
    </citation>
    <scope>NUCLEOTIDE SEQUENCE [LARGE SCALE GENOMIC DNA]</scope>
    <source>
        <strain evidence="5 8">EXF-1262</strain>
        <strain evidence="6 9">EXF-1274</strain>
        <strain evidence="4 10">EXF-6152</strain>
        <strain evidence="7 11">EXF-757</strain>
    </source>
</reference>
<proteinExistence type="inferred from homology"/>
<evidence type="ECO:0000313" key="6">
    <source>
        <dbReference type="EMBL" id="TIC62725.1"/>
    </source>
</evidence>
<sequence>MSIIEPNLERDYTKVSSKVSEKNVIVTGAANGLGKELVLELLDHGATILAADIDEKGLSKLTKHPRLFTKQVDVTNYHNQLSLFRYAREVLGRIDIVYANAAVGNSPDYTSDINDEIEPDLRVVDINVKGVLYTTHLAVKAFREDKRDNIAQDQCIVLTGSFTSFLSTPAYPAPYAASKHAVWSMMRSLATQGEVEGFRANIICPWFAPTAMVIPSVRLLLTGVGMAKVEPIIRAFVIAGSDPSLSGNGFVIDTNGLFIIPATLIDAQCAIAFRQRFINVLKIQNTLRTYHTPIRFIGSLLGAIGVLMGVSFATSYLNIKLI</sequence>